<dbReference type="CDD" id="cd07771">
    <property type="entry name" value="ASKHA_NBD_FGGY_RhaB-like"/>
    <property type="match status" value="1"/>
</dbReference>
<dbReference type="InterPro" id="IPR018485">
    <property type="entry name" value="FGGY_C"/>
</dbReference>
<dbReference type="EC" id="2.7.1.5" evidence="10"/>
<dbReference type="PANTHER" id="PTHR10196:SF93">
    <property type="entry name" value="L-RHAMNULOKINASE"/>
    <property type="match status" value="1"/>
</dbReference>
<keyword evidence="11" id="KW-1185">Reference proteome</keyword>
<dbReference type="EMBL" id="JAGINT010000001">
    <property type="protein sequence ID" value="MBP2351630.1"/>
    <property type="molecule type" value="Genomic_DNA"/>
</dbReference>
<evidence type="ECO:0000259" key="9">
    <source>
        <dbReference type="Pfam" id="PF02782"/>
    </source>
</evidence>
<organism evidence="10 11">
    <name type="scientific">Kribbella aluminosa</name>
    <dbReference type="NCBI Taxonomy" id="416017"/>
    <lineage>
        <taxon>Bacteria</taxon>
        <taxon>Bacillati</taxon>
        <taxon>Actinomycetota</taxon>
        <taxon>Actinomycetes</taxon>
        <taxon>Propionibacteriales</taxon>
        <taxon>Kribbellaceae</taxon>
        <taxon>Kribbella</taxon>
    </lineage>
</organism>
<dbReference type="RefSeq" id="WP_209694510.1">
    <property type="nucleotide sequence ID" value="NZ_BAAAVU010000013.1"/>
</dbReference>
<keyword evidence="6" id="KW-1015">Disulfide bond</keyword>
<keyword evidence="7" id="KW-0684">Rhamnose metabolism</keyword>
<dbReference type="SUPFAM" id="SSF53067">
    <property type="entry name" value="Actin-like ATPase domain"/>
    <property type="match status" value="2"/>
</dbReference>
<dbReference type="PANTHER" id="PTHR10196">
    <property type="entry name" value="SUGAR KINASE"/>
    <property type="match status" value="1"/>
</dbReference>
<evidence type="ECO:0000256" key="5">
    <source>
        <dbReference type="ARBA" id="ARBA00022840"/>
    </source>
</evidence>
<evidence type="ECO:0000256" key="1">
    <source>
        <dbReference type="ARBA" id="ARBA00009156"/>
    </source>
</evidence>
<keyword evidence="5" id="KW-0067">ATP-binding</keyword>
<comment type="caution">
    <text evidence="10">The sequence shown here is derived from an EMBL/GenBank/DDBJ whole genome shotgun (WGS) entry which is preliminary data.</text>
</comment>
<evidence type="ECO:0000256" key="2">
    <source>
        <dbReference type="ARBA" id="ARBA00022679"/>
    </source>
</evidence>
<dbReference type="Pfam" id="PF00370">
    <property type="entry name" value="FGGY_N"/>
    <property type="match status" value="1"/>
</dbReference>
<dbReference type="Pfam" id="PF02782">
    <property type="entry name" value="FGGY_C"/>
    <property type="match status" value="1"/>
</dbReference>
<proteinExistence type="inferred from homology"/>
<keyword evidence="3" id="KW-0547">Nucleotide-binding</keyword>
<evidence type="ECO:0000256" key="7">
    <source>
        <dbReference type="ARBA" id="ARBA00023308"/>
    </source>
</evidence>
<keyword evidence="4" id="KW-0418">Kinase</keyword>
<dbReference type="GO" id="GO:0008993">
    <property type="term" value="F:rhamnulokinase activity"/>
    <property type="evidence" value="ECO:0007669"/>
    <property type="project" value="UniProtKB-EC"/>
</dbReference>
<sequence length="457" mass="48080">MRVFGAIDLGASGGRVIAGLVDGGEVTLRTVHRFGNRVELRDGRLRWPYAELIAEMFAGLRELARRYPEVESIGIDTWGVDYGLLDDSGVLLADPVSYRDRRAAGVVDAVHDRVGGVARLYDVNGLQPMPFNTVYQLAADDRRNAARIVLLPDLLGYRLTGVLGTELTMASTTGLLDVRTRDWSSVVLEAIGVRPEMFPPLRQAGEVLGCLRPEVARATGLRPDVVVTTVGSHDTASAVAGIAVEAGPVVFVSSGTWSLVGLELPGPVVTEASRRAGVSNEIGVDGRTLFLRNLAGLWLLQQSLASWQHPDPQALLTAAGELPAGGPIIDVGSNELIPPGAMPERIDALVRATGRRPPDGPAGTVRCILDSLAATYAATTRELARLTGAQPRTIHIVGGGSRNDLLCRLTGQLSGLPVVAGPVEATALGNILVQARAHGAGASLGIESVHTSEAGWG</sequence>
<evidence type="ECO:0000313" key="10">
    <source>
        <dbReference type="EMBL" id="MBP2351630.1"/>
    </source>
</evidence>
<evidence type="ECO:0000256" key="6">
    <source>
        <dbReference type="ARBA" id="ARBA00023157"/>
    </source>
</evidence>
<dbReference type="InterPro" id="IPR018484">
    <property type="entry name" value="FGGY_N"/>
</dbReference>
<reference evidence="10 11" key="1">
    <citation type="submission" date="2021-03" db="EMBL/GenBank/DDBJ databases">
        <title>Sequencing the genomes of 1000 actinobacteria strains.</title>
        <authorList>
            <person name="Klenk H.-P."/>
        </authorList>
    </citation>
    <scope>NUCLEOTIDE SEQUENCE [LARGE SCALE GENOMIC DNA]</scope>
    <source>
        <strain evidence="10 11">DSM 18824</strain>
    </source>
</reference>
<evidence type="ECO:0000256" key="3">
    <source>
        <dbReference type="ARBA" id="ARBA00022741"/>
    </source>
</evidence>
<accession>A0ABS4UJ47</accession>
<feature type="domain" description="Carbohydrate kinase FGGY C-terminal" evidence="9">
    <location>
        <begin position="251"/>
        <end position="437"/>
    </location>
</feature>
<evidence type="ECO:0000313" key="11">
    <source>
        <dbReference type="Proteomes" id="UP000755585"/>
    </source>
</evidence>
<feature type="domain" description="Carbohydrate kinase FGGY N-terminal" evidence="8">
    <location>
        <begin position="5"/>
        <end position="240"/>
    </location>
</feature>
<name>A0ABS4UJ47_9ACTN</name>
<evidence type="ECO:0000259" key="8">
    <source>
        <dbReference type="Pfam" id="PF00370"/>
    </source>
</evidence>
<dbReference type="InterPro" id="IPR013449">
    <property type="entry name" value="Rhamnulokinase"/>
</dbReference>
<dbReference type="InterPro" id="IPR043129">
    <property type="entry name" value="ATPase_NBD"/>
</dbReference>
<keyword evidence="2 10" id="KW-0808">Transferase</keyword>
<gene>
    <name evidence="10" type="ORF">JOF29_002713</name>
</gene>
<evidence type="ECO:0000256" key="4">
    <source>
        <dbReference type="ARBA" id="ARBA00022777"/>
    </source>
</evidence>
<dbReference type="Gene3D" id="3.30.420.40">
    <property type="match status" value="2"/>
</dbReference>
<comment type="similarity">
    <text evidence="1">Belongs to the FGGY kinase family.</text>
</comment>
<protein>
    <submittedName>
        <fullName evidence="10">Rhamnulokinase</fullName>
        <ecNumber evidence="10">2.7.1.5</ecNumber>
    </submittedName>
</protein>
<dbReference type="Proteomes" id="UP000755585">
    <property type="component" value="Unassembled WGS sequence"/>
</dbReference>